<evidence type="ECO:0000256" key="10">
    <source>
        <dbReference type="ARBA" id="ARBA00022989"/>
    </source>
</evidence>
<keyword evidence="7" id="KW-0812">Transmembrane</keyword>
<evidence type="ECO:0000256" key="2">
    <source>
        <dbReference type="ARBA" id="ARBA00004922"/>
    </source>
</evidence>
<evidence type="ECO:0000256" key="8">
    <source>
        <dbReference type="ARBA" id="ARBA00022824"/>
    </source>
</evidence>
<organism evidence="14 15">
    <name type="scientific">Candidatus Yanofskybacteria bacterium RIFCSPHIGHO2_01_FULL_41_21</name>
    <dbReference type="NCBI Taxonomy" id="1802660"/>
    <lineage>
        <taxon>Bacteria</taxon>
        <taxon>Candidatus Yanofskyibacteriota</taxon>
    </lineage>
</organism>
<dbReference type="InterPro" id="IPR035518">
    <property type="entry name" value="DPG_synthase"/>
</dbReference>
<dbReference type="PANTHER" id="PTHR10859:SF91">
    <property type="entry name" value="DOLICHYL-PHOSPHATE BETA-GLUCOSYLTRANSFERASE"/>
    <property type="match status" value="1"/>
</dbReference>
<keyword evidence="6" id="KW-0808">Transferase</keyword>
<evidence type="ECO:0000256" key="1">
    <source>
        <dbReference type="ARBA" id="ARBA00004389"/>
    </source>
</evidence>
<comment type="subcellular location">
    <subcellularLocation>
        <location evidence="1">Endoplasmic reticulum membrane</location>
        <topology evidence="1">Single-pass membrane protein</topology>
    </subcellularLocation>
</comment>
<comment type="similarity">
    <text evidence="3">Belongs to the glycosyltransferase 2 family.</text>
</comment>
<evidence type="ECO:0000256" key="6">
    <source>
        <dbReference type="ARBA" id="ARBA00022679"/>
    </source>
</evidence>
<comment type="caution">
    <text evidence="14">The sequence shown here is derived from an EMBL/GenBank/DDBJ whole genome shotgun (WGS) entry which is preliminary data.</text>
</comment>
<dbReference type="GO" id="GO:0006487">
    <property type="term" value="P:protein N-linked glycosylation"/>
    <property type="evidence" value="ECO:0007669"/>
    <property type="project" value="TreeGrafter"/>
</dbReference>
<keyword evidence="9" id="KW-0735">Signal-anchor</keyword>
<evidence type="ECO:0000256" key="7">
    <source>
        <dbReference type="ARBA" id="ARBA00022692"/>
    </source>
</evidence>
<evidence type="ECO:0000259" key="13">
    <source>
        <dbReference type="Pfam" id="PF00535"/>
    </source>
</evidence>
<name>A0A1F8EDC5_9BACT</name>
<comment type="pathway">
    <text evidence="2">Protein modification; protein glycosylation.</text>
</comment>
<reference evidence="14 15" key="1">
    <citation type="journal article" date="2016" name="Nat. Commun.">
        <title>Thousands of microbial genomes shed light on interconnected biogeochemical processes in an aquifer system.</title>
        <authorList>
            <person name="Anantharaman K."/>
            <person name="Brown C.T."/>
            <person name="Hug L.A."/>
            <person name="Sharon I."/>
            <person name="Castelle C.J."/>
            <person name="Probst A.J."/>
            <person name="Thomas B.C."/>
            <person name="Singh A."/>
            <person name="Wilkins M.J."/>
            <person name="Karaoz U."/>
            <person name="Brodie E.L."/>
            <person name="Williams K.H."/>
            <person name="Hubbard S.S."/>
            <person name="Banfield J.F."/>
        </authorList>
    </citation>
    <scope>NUCLEOTIDE SEQUENCE [LARGE SCALE GENOMIC DNA]</scope>
</reference>
<accession>A0A1F8EDC5</accession>
<dbReference type="CDD" id="cd04188">
    <property type="entry name" value="DPG_synthase"/>
    <property type="match status" value="1"/>
</dbReference>
<comment type="catalytic activity">
    <reaction evidence="12">
        <text>a di-trans,poly-cis-dolichyl phosphate + UDP-alpha-D-glucose = a di-trans,poly-cis-dolichyl beta-D-glucosyl phosphate + UDP</text>
        <dbReference type="Rhea" id="RHEA:15401"/>
        <dbReference type="Rhea" id="RHEA-COMP:19498"/>
        <dbReference type="Rhea" id="RHEA-COMP:19502"/>
        <dbReference type="ChEBI" id="CHEBI:57525"/>
        <dbReference type="ChEBI" id="CHEBI:57683"/>
        <dbReference type="ChEBI" id="CHEBI:58223"/>
        <dbReference type="ChEBI" id="CHEBI:58885"/>
        <dbReference type="EC" id="2.4.1.117"/>
    </reaction>
    <physiologicalReaction direction="left-to-right" evidence="12">
        <dbReference type="Rhea" id="RHEA:15402"/>
    </physiologicalReaction>
</comment>
<evidence type="ECO:0000313" key="14">
    <source>
        <dbReference type="EMBL" id="OGM98108.1"/>
    </source>
</evidence>
<dbReference type="AlphaFoldDB" id="A0A1F8EDC5"/>
<sequence length="242" mass="27406">MYLSVIIPAKNEEKHIGKTVQSVFDYLTSRNIEHEIIVVSNGSTDKTDDITRRLMATVPTLKLIDYSHMAGKGYAVKQGMLKASGQFRMFMDADNSTTINHIEKMMPYFNQGYDVVIGSIAVKGKKVAEGSEPFWRILFGKMGNIFIQIMAVPGIHDTQRGFKIVTAQAAEDIFPRITIMHWGFDVEMLALARKFGHKTKEVPVDWHNDPNSRVGLKAYFEVLLETMKVRWNLITGVYNKSA</sequence>
<dbReference type="EMBL" id="MGJA01000003">
    <property type="protein sequence ID" value="OGM98108.1"/>
    <property type="molecule type" value="Genomic_DNA"/>
</dbReference>
<keyword evidence="11" id="KW-0472">Membrane</keyword>
<evidence type="ECO:0000256" key="5">
    <source>
        <dbReference type="ARBA" id="ARBA00022676"/>
    </source>
</evidence>
<keyword evidence="8" id="KW-0256">Endoplasmic reticulum</keyword>
<gene>
    <name evidence="14" type="ORF">A2735_00145</name>
</gene>
<proteinExistence type="inferred from homology"/>
<dbReference type="Gene3D" id="3.90.550.10">
    <property type="entry name" value="Spore Coat Polysaccharide Biosynthesis Protein SpsA, Chain A"/>
    <property type="match status" value="1"/>
</dbReference>
<evidence type="ECO:0000313" key="15">
    <source>
        <dbReference type="Proteomes" id="UP000178520"/>
    </source>
</evidence>
<dbReference type="Pfam" id="PF00535">
    <property type="entry name" value="Glycos_transf_2"/>
    <property type="match status" value="1"/>
</dbReference>
<dbReference type="InterPro" id="IPR001173">
    <property type="entry name" value="Glyco_trans_2-like"/>
</dbReference>
<evidence type="ECO:0000256" key="12">
    <source>
        <dbReference type="ARBA" id="ARBA00045097"/>
    </source>
</evidence>
<dbReference type="PANTHER" id="PTHR10859">
    <property type="entry name" value="GLYCOSYL TRANSFERASE"/>
    <property type="match status" value="1"/>
</dbReference>
<dbReference type="Proteomes" id="UP000178520">
    <property type="component" value="Unassembled WGS sequence"/>
</dbReference>
<dbReference type="InterPro" id="IPR029044">
    <property type="entry name" value="Nucleotide-diphossugar_trans"/>
</dbReference>
<dbReference type="GO" id="GO:0004581">
    <property type="term" value="F:dolichyl-phosphate beta-glucosyltransferase activity"/>
    <property type="evidence" value="ECO:0007669"/>
    <property type="project" value="UniProtKB-EC"/>
</dbReference>
<evidence type="ECO:0000256" key="11">
    <source>
        <dbReference type="ARBA" id="ARBA00023136"/>
    </source>
</evidence>
<keyword evidence="5" id="KW-0328">Glycosyltransferase</keyword>
<dbReference type="EC" id="2.4.1.117" evidence="4"/>
<feature type="domain" description="Glycosyltransferase 2-like" evidence="13">
    <location>
        <begin position="4"/>
        <end position="159"/>
    </location>
</feature>
<protein>
    <recommendedName>
        <fullName evidence="4">dolichyl-phosphate beta-glucosyltransferase</fullName>
        <ecNumber evidence="4">2.4.1.117</ecNumber>
    </recommendedName>
</protein>
<evidence type="ECO:0000256" key="4">
    <source>
        <dbReference type="ARBA" id="ARBA00012583"/>
    </source>
</evidence>
<dbReference type="STRING" id="1802660.A2735_00145"/>
<dbReference type="SUPFAM" id="SSF53448">
    <property type="entry name" value="Nucleotide-diphospho-sugar transferases"/>
    <property type="match status" value="1"/>
</dbReference>
<keyword evidence="10" id="KW-1133">Transmembrane helix</keyword>
<evidence type="ECO:0000256" key="3">
    <source>
        <dbReference type="ARBA" id="ARBA00006739"/>
    </source>
</evidence>
<evidence type="ECO:0000256" key="9">
    <source>
        <dbReference type="ARBA" id="ARBA00022968"/>
    </source>
</evidence>